<gene>
    <name evidence="2" type="ORF">MP1_gp0217</name>
</gene>
<evidence type="ECO:0000313" key="3">
    <source>
        <dbReference type="Proteomes" id="UP000203816"/>
    </source>
</evidence>
<dbReference type="Proteomes" id="UP000203816">
    <property type="component" value="Segment"/>
</dbReference>
<dbReference type="GO" id="GO:0044183">
    <property type="term" value="F:protein folding chaperone"/>
    <property type="evidence" value="ECO:0007669"/>
    <property type="project" value="InterPro"/>
</dbReference>
<dbReference type="SUPFAM" id="SSF50129">
    <property type="entry name" value="GroES-like"/>
    <property type="match status" value="1"/>
</dbReference>
<name>A0A192YAK1_9CAUD</name>
<keyword evidence="3" id="KW-1185">Reference proteome</keyword>
<dbReference type="GeneID" id="29059432"/>
<dbReference type="InterPro" id="IPR020818">
    <property type="entry name" value="Chaperonin_GroES"/>
</dbReference>
<dbReference type="GO" id="GO:0005524">
    <property type="term" value="F:ATP binding"/>
    <property type="evidence" value="ECO:0007669"/>
    <property type="project" value="InterPro"/>
</dbReference>
<proteinExistence type="predicted"/>
<dbReference type="InterPro" id="IPR011032">
    <property type="entry name" value="GroES-like_sf"/>
</dbReference>
<reference evidence="2 3" key="1">
    <citation type="submission" date="2016-04" db="EMBL/GenBank/DDBJ databases">
        <title>Comparative genomics of Morganella phages MP1 and MP2 define new clades among the T4 and T7-like Viruses.</title>
        <authorList>
            <person name="Pinto G."/>
            <person name="Oliveira A."/>
            <person name="Malgorzata L."/>
            <person name="Kropinski A."/>
            <person name="Azeredo J."/>
        </authorList>
    </citation>
    <scope>NUCLEOTIDE SEQUENCE [LARGE SCALE GENOMIC DNA]</scope>
</reference>
<evidence type="ECO:0000256" key="1">
    <source>
        <dbReference type="ARBA" id="ARBA00023186"/>
    </source>
</evidence>
<accession>A0A192YAK1</accession>
<organism evidence="2 3">
    <name type="scientific">Morganella phage vB_MmoM_MP1</name>
    <dbReference type="NCBI Taxonomy" id="1852628"/>
    <lineage>
        <taxon>Viruses</taxon>
        <taxon>Duplodnaviria</taxon>
        <taxon>Heunggongvirae</taxon>
        <taxon>Uroviricota</taxon>
        <taxon>Caudoviricetes</taxon>
        <taxon>Pantevenvirales</taxon>
        <taxon>Straboviridae</taxon>
        <taxon>Gualtarvirus</taxon>
        <taxon>Gualtarvirus mp1</taxon>
    </lineage>
</organism>
<dbReference type="RefSeq" id="YP_009280075.1">
    <property type="nucleotide sequence ID" value="NC_031020.1"/>
</dbReference>
<protein>
    <submittedName>
        <fullName evidence="2">Dead assembly cochaperone with GroEL</fullName>
    </submittedName>
</protein>
<keyword evidence="1" id="KW-0143">Chaperone</keyword>
<dbReference type="Gene3D" id="2.30.33.40">
    <property type="entry name" value="GroES chaperonin"/>
    <property type="match status" value="1"/>
</dbReference>
<sequence>MHEIKALGNSVIIAARAESAGSEEKSAMGIIVGTRVQGEIPEYGEIFSIGEMVPPGYFTIGDKVPLPVGNMRNVPHPETVFNGKSAKDFPIKYITSDYRNIAAVYK</sequence>
<dbReference type="OrthoDB" id="19822at10239"/>
<evidence type="ECO:0000313" key="2">
    <source>
        <dbReference type="EMBL" id="ANM46562.1"/>
    </source>
</evidence>
<dbReference type="InterPro" id="IPR037124">
    <property type="entry name" value="Chaperonin_GroES_sf"/>
</dbReference>
<dbReference type="EMBL" id="KX078569">
    <property type="protein sequence ID" value="ANM46562.1"/>
    <property type="molecule type" value="Genomic_DNA"/>
</dbReference>
<dbReference type="Pfam" id="PF00166">
    <property type="entry name" value="Cpn10"/>
    <property type="match status" value="1"/>
</dbReference>
<dbReference type="KEGG" id="vg:29059432"/>